<gene>
    <name evidence="2" type="ORF">PZH42_00820</name>
</gene>
<dbReference type="Proteomes" id="UP001221924">
    <property type="component" value="Unassembled WGS sequence"/>
</dbReference>
<proteinExistence type="predicted"/>
<organism evidence="2 3">
    <name type="scientific">Bacteroides cellulosilyticus</name>
    <dbReference type="NCBI Taxonomy" id="246787"/>
    <lineage>
        <taxon>Bacteria</taxon>
        <taxon>Pseudomonadati</taxon>
        <taxon>Bacteroidota</taxon>
        <taxon>Bacteroidia</taxon>
        <taxon>Bacteroidales</taxon>
        <taxon>Bacteroidaceae</taxon>
        <taxon>Bacteroides</taxon>
    </lineage>
</organism>
<protein>
    <submittedName>
        <fullName evidence="2">Uncharacterized protein</fullName>
    </submittedName>
</protein>
<accession>A0AAW6LT74</accession>
<dbReference type="AlphaFoldDB" id="A0AAW6LT74"/>
<feature type="signal peptide" evidence="1">
    <location>
        <begin position="1"/>
        <end position="21"/>
    </location>
</feature>
<name>A0AAW6LT74_9BACE</name>
<evidence type="ECO:0000313" key="3">
    <source>
        <dbReference type="Proteomes" id="UP001221924"/>
    </source>
</evidence>
<reference evidence="2" key="1">
    <citation type="submission" date="2023-03" db="EMBL/GenBank/DDBJ databases">
        <title>DFI Biobank Strains.</title>
        <authorList>
            <person name="Mostad J."/>
            <person name="Paddock L."/>
            <person name="Medina S."/>
            <person name="Waligurski E."/>
            <person name="Barat B."/>
            <person name="Smith R."/>
            <person name="Burgo V."/>
            <person name="Metcalfe C."/>
            <person name="Woodson C."/>
            <person name="Sundararajan A."/>
            <person name="Ramaswamy R."/>
            <person name="Lin H."/>
            <person name="Pamer E.G."/>
        </authorList>
    </citation>
    <scope>NUCLEOTIDE SEQUENCE</scope>
    <source>
        <strain evidence="2">DFI.9.5</strain>
    </source>
</reference>
<feature type="chain" id="PRO_5043756366" evidence="1">
    <location>
        <begin position="22"/>
        <end position="509"/>
    </location>
</feature>
<comment type="caution">
    <text evidence="2">The sequence shown here is derived from an EMBL/GenBank/DDBJ whole genome shotgun (WGS) entry which is preliminary data.</text>
</comment>
<evidence type="ECO:0000256" key="1">
    <source>
        <dbReference type="SAM" id="SignalP"/>
    </source>
</evidence>
<dbReference type="PROSITE" id="PS51257">
    <property type="entry name" value="PROKAR_LIPOPROTEIN"/>
    <property type="match status" value="1"/>
</dbReference>
<dbReference type="EMBL" id="JARFID010000001">
    <property type="protein sequence ID" value="MDE8692641.1"/>
    <property type="molecule type" value="Genomic_DNA"/>
</dbReference>
<dbReference type="RefSeq" id="WP_149925058.1">
    <property type="nucleotide sequence ID" value="NZ_CAXKYC010000001.1"/>
</dbReference>
<keyword evidence="1" id="KW-0732">Signal</keyword>
<sequence>MKKHLFNAALLWAFLSLTLWTTGCSDDDGYPDVDGQSPTLTLATEHIESGAGHSFTIEGKLTDTDGIASIRLQCPDLYLNKTIDLIEIYGAPKTEYDLSYSYNIKRDEIGERFTVKVTVIDVGGREVSKDVLVTMDGDFASPTFTIAPDAAVTVLMKSETKFKLSFTVTDDRILDYVIINIPGIDGFDNRRVEADGKSSLSFTEQIILPNEVQSYNITMTAVDAKGKETTITSTINVSEMPDFSKMYLADVKTVEELNSDVFGVPMLINHTGEFQYRARYYNKAAGTEIFFLPQKTNFTPICFGLDPEDNSKLTDDPETAKPIVLDKAGVYYEIDINVQDATYSMRTYSVTEATTPINYEYGKKCFDRKENGNEADFINFYIGWGGSPQDAGNHLFVQDTTNPHLFYYPENGTWTLEAGEELNFIISNSHPDGWWDHVEWRCDNSQEVEKFGYYSKKGDVNPNWEGTNMRWEDGTVVGDNWMKPTITVAGNYRFEFDAHLGRGKIVPAK</sequence>
<evidence type="ECO:0000313" key="2">
    <source>
        <dbReference type="EMBL" id="MDE8692641.1"/>
    </source>
</evidence>